<name>A0A2H5QGL3_CITUN</name>
<organism evidence="2 3">
    <name type="scientific">Citrus unshiu</name>
    <name type="common">Satsuma mandarin</name>
    <name type="synonym">Citrus nobilis var. unshiu</name>
    <dbReference type="NCBI Taxonomy" id="55188"/>
    <lineage>
        <taxon>Eukaryota</taxon>
        <taxon>Viridiplantae</taxon>
        <taxon>Streptophyta</taxon>
        <taxon>Embryophyta</taxon>
        <taxon>Tracheophyta</taxon>
        <taxon>Spermatophyta</taxon>
        <taxon>Magnoliopsida</taxon>
        <taxon>eudicotyledons</taxon>
        <taxon>Gunneridae</taxon>
        <taxon>Pentapetalae</taxon>
        <taxon>rosids</taxon>
        <taxon>malvids</taxon>
        <taxon>Sapindales</taxon>
        <taxon>Rutaceae</taxon>
        <taxon>Aurantioideae</taxon>
        <taxon>Citrus</taxon>
    </lineage>
</organism>
<evidence type="ECO:0000313" key="3">
    <source>
        <dbReference type="Proteomes" id="UP000236630"/>
    </source>
</evidence>
<sequence length="314" mass="36168">MADIEEQNETNFSDLDGRPKRRKQTKKKHLLKRLADDKVIVQYNQYGIPVGDRANDLRSYIGVLVRDNISILYDDWRRVPLEIKDKLWDHLQDKSNKAKKMREQIKYNHCLGSIGYSGMLHKKKDEITVFEKELDQSQLWLMARKNNKGGYEPDVLPVVEKIDELKSQVDQGSFRSHGVNDIESAALGKQPNGSRVQGLGKSITPTMYFHIPNTADLLEQRMAIERKVYEERFQMMMEMMDVKLNGTSRTEIGRCSYVNTKSPTVRDDDKNAQSKAERKVADIIEEDSLKNGQSIAKTKVAHMIEANSHNKGNW</sequence>
<feature type="compositionally biased region" description="Basic residues" evidence="1">
    <location>
        <begin position="19"/>
        <end position="28"/>
    </location>
</feature>
<dbReference type="PANTHER" id="PTHR33018">
    <property type="entry name" value="OS10G0338966 PROTEIN-RELATED"/>
    <property type="match status" value="1"/>
</dbReference>
<comment type="caution">
    <text evidence="2">The sequence shown here is derived from an EMBL/GenBank/DDBJ whole genome shotgun (WGS) entry which is preliminary data.</text>
</comment>
<dbReference type="EMBL" id="BDQV01000370">
    <property type="protein sequence ID" value="GAY63768.1"/>
    <property type="molecule type" value="Genomic_DNA"/>
</dbReference>
<keyword evidence="3" id="KW-1185">Reference proteome</keyword>
<dbReference type="Proteomes" id="UP000236630">
    <property type="component" value="Unassembled WGS sequence"/>
</dbReference>
<gene>
    <name evidence="2" type="ORF">CUMW_228270</name>
</gene>
<accession>A0A2H5QGL3</accession>
<protein>
    <submittedName>
        <fullName evidence="2">Uncharacterized protein</fullName>
    </submittedName>
</protein>
<dbReference type="AlphaFoldDB" id="A0A2H5QGL3"/>
<reference evidence="2 3" key="1">
    <citation type="journal article" date="2017" name="Front. Genet.">
        <title>Draft sequencing of the heterozygous diploid genome of Satsuma (Citrus unshiu Marc.) using a hybrid assembly approach.</title>
        <authorList>
            <person name="Shimizu T."/>
            <person name="Tanizawa Y."/>
            <person name="Mochizuki T."/>
            <person name="Nagasaki H."/>
            <person name="Yoshioka T."/>
            <person name="Toyoda A."/>
            <person name="Fujiyama A."/>
            <person name="Kaminuma E."/>
            <person name="Nakamura Y."/>
        </authorList>
    </citation>
    <scope>NUCLEOTIDE SEQUENCE [LARGE SCALE GENOMIC DNA]</scope>
    <source>
        <strain evidence="3">cv. Miyagawa wase</strain>
    </source>
</reference>
<evidence type="ECO:0000313" key="2">
    <source>
        <dbReference type="EMBL" id="GAY63768.1"/>
    </source>
</evidence>
<feature type="region of interest" description="Disordered" evidence="1">
    <location>
        <begin position="1"/>
        <end position="28"/>
    </location>
</feature>
<proteinExistence type="predicted"/>
<feature type="non-terminal residue" evidence="2">
    <location>
        <position position="314"/>
    </location>
</feature>
<evidence type="ECO:0000256" key="1">
    <source>
        <dbReference type="SAM" id="MobiDB-lite"/>
    </source>
</evidence>
<dbReference type="PANTHER" id="PTHR33018:SF34">
    <property type="entry name" value="OS02G0472350 PROTEIN"/>
    <property type="match status" value="1"/>
</dbReference>